<dbReference type="GO" id="GO:0003824">
    <property type="term" value="F:catalytic activity"/>
    <property type="evidence" value="ECO:0007669"/>
    <property type="project" value="InterPro"/>
</dbReference>
<dbReference type="InterPro" id="IPR058240">
    <property type="entry name" value="rSAM_sf"/>
</dbReference>
<evidence type="ECO:0000256" key="4">
    <source>
        <dbReference type="ARBA" id="ARBA00022723"/>
    </source>
</evidence>
<keyword evidence="10" id="KW-1185">Reference proteome</keyword>
<name>A0A2M9ZLB6_9LEPT</name>
<dbReference type="SFLD" id="SFLDG01081">
    <property type="entry name" value="cleavage_of_the_Ca-Cb_bond_in"/>
    <property type="match status" value="1"/>
</dbReference>
<dbReference type="InterPro" id="IPR034428">
    <property type="entry name" value="ThiH/NoCL/HydG-like"/>
</dbReference>
<evidence type="ECO:0000256" key="1">
    <source>
        <dbReference type="ARBA" id="ARBA00001966"/>
    </source>
</evidence>
<dbReference type="PANTHER" id="PTHR43583">
    <property type="entry name" value="2-IMINOACETATE SYNTHASE"/>
    <property type="match status" value="1"/>
</dbReference>
<dbReference type="Proteomes" id="UP000231962">
    <property type="component" value="Unassembled WGS sequence"/>
</dbReference>
<dbReference type="Pfam" id="PF04055">
    <property type="entry name" value="Radical_SAM"/>
    <property type="match status" value="1"/>
</dbReference>
<organism evidence="9 11">
    <name type="scientific">Leptospira perolatii</name>
    <dbReference type="NCBI Taxonomy" id="2023191"/>
    <lineage>
        <taxon>Bacteria</taxon>
        <taxon>Pseudomonadati</taxon>
        <taxon>Spirochaetota</taxon>
        <taxon>Spirochaetia</taxon>
        <taxon>Leptospirales</taxon>
        <taxon>Leptospiraceae</taxon>
        <taxon>Leptospira</taxon>
    </lineage>
</organism>
<dbReference type="SMART" id="SM00876">
    <property type="entry name" value="BATS"/>
    <property type="match status" value="1"/>
</dbReference>
<comment type="caution">
    <text evidence="9">The sequence shown here is derived from an EMBL/GenBank/DDBJ whole genome shotgun (WGS) entry which is preliminary data.</text>
</comment>
<feature type="domain" description="Biotin and thiamin synthesis-associated" evidence="7">
    <location>
        <begin position="259"/>
        <end position="361"/>
    </location>
</feature>
<dbReference type="InterPro" id="IPR013785">
    <property type="entry name" value="Aldolase_TIM"/>
</dbReference>
<evidence type="ECO:0000313" key="9">
    <source>
        <dbReference type="EMBL" id="PJZ72774.1"/>
    </source>
</evidence>
<dbReference type="InterPro" id="IPR007197">
    <property type="entry name" value="rSAM"/>
</dbReference>
<dbReference type="SUPFAM" id="SSF102114">
    <property type="entry name" value="Radical SAM enzymes"/>
    <property type="match status" value="1"/>
</dbReference>
<dbReference type="CDD" id="cd01335">
    <property type="entry name" value="Radical_SAM"/>
    <property type="match status" value="1"/>
</dbReference>
<evidence type="ECO:0000256" key="5">
    <source>
        <dbReference type="ARBA" id="ARBA00023004"/>
    </source>
</evidence>
<keyword evidence="3" id="KW-0949">S-adenosyl-L-methionine</keyword>
<evidence type="ECO:0000313" key="11">
    <source>
        <dbReference type="Proteomes" id="UP000231990"/>
    </source>
</evidence>
<dbReference type="SFLD" id="SFLDS00029">
    <property type="entry name" value="Radical_SAM"/>
    <property type="match status" value="1"/>
</dbReference>
<dbReference type="PANTHER" id="PTHR43583:SF1">
    <property type="entry name" value="2-IMINOACETATE SYNTHASE"/>
    <property type="match status" value="1"/>
</dbReference>
<reference evidence="10 11" key="1">
    <citation type="submission" date="2017-07" db="EMBL/GenBank/DDBJ databases">
        <title>Leptospira spp. isolated from tropical soils.</title>
        <authorList>
            <person name="Thibeaux R."/>
            <person name="Iraola G."/>
            <person name="Ferres I."/>
            <person name="Bierque E."/>
            <person name="Girault D."/>
            <person name="Soupe-Gilbert M.-E."/>
            <person name="Picardeau M."/>
            <person name="Goarant C."/>
        </authorList>
    </citation>
    <scope>NUCLEOTIDE SEQUENCE [LARGE SCALE GENOMIC DNA]</scope>
    <source>
        <strain evidence="9 11">FH1-B-B1</strain>
        <strain evidence="8 10">FH1-B-C1</strain>
    </source>
</reference>
<dbReference type="OrthoDB" id="9801120at2"/>
<keyword evidence="5" id="KW-0408">Iron</keyword>
<evidence type="ECO:0000313" key="8">
    <source>
        <dbReference type="EMBL" id="PJZ70342.1"/>
    </source>
</evidence>
<proteinExistence type="predicted"/>
<gene>
    <name evidence="8" type="ORF">CH360_07055</name>
    <name evidence="9" type="ORF">CH373_11915</name>
</gene>
<dbReference type="AlphaFoldDB" id="A0A2M9ZLB6"/>
<dbReference type="Gene3D" id="3.20.20.70">
    <property type="entry name" value="Aldolase class I"/>
    <property type="match status" value="1"/>
</dbReference>
<evidence type="ECO:0000256" key="3">
    <source>
        <dbReference type="ARBA" id="ARBA00022691"/>
    </source>
</evidence>
<dbReference type="RefSeq" id="WP_100713304.1">
    <property type="nucleotide sequence ID" value="NZ_NPDY01000004.1"/>
</dbReference>
<dbReference type="Pfam" id="PF06968">
    <property type="entry name" value="BATS"/>
    <property type="match status" value="1"/>
</dbReference>
<keyword evidence="4" id="KW-0479">Metal-binding</keyword>
<keyword evidence="6" id="KW-0411">Iron-sulfur</keyword>
<comment type="cofactor">
    <cofactor evidence="1">
        <name>[4Fe-4S] cluster</name>
        <dbReference type="ChEBI" id="CHEBI:49883"/>
    </cofactor>
</comment>
<dbReference type="SFLD" id="SFLDG01060">
    <property type="entry name" value="BATS_domain_containing"/>
    <property type="match status" value="1"/>
</dbReference>
<accession>A0A2M9ZLB6</accession>
<keyword evidence="2" id="KW-0004">4Fe-4S</keyword>
<dbReference type="Proteomes" id="UP000231990">
    <property type="component" value="Unassembled WGS sequence"/>
</dbReference>
<dbReference type="NCBIfam" id="TIGR02351">
    <property type="entry name" value="thiH"/>
    <property type="match status" value="1"/>
</dbReference>
<dbReference type="SFLD" id="SFLDF00301">
    <property type="entry name" value="2-iminoacetate_synthase_(ThiH)"/>
    <property type="match status" value="1"/>
</dbReference>
<evidence type="ECO:0000256" key="2">
    <source>
        <dbReference type="ARBA" id="ARBA00022485"/>
    </source>
</evidence>
<evidence type="ECO:0000259" key="7">
    <source>
        <dbReference type="SMART" id="SM00876"/>
    </source>
</evidence>
<dbReference type="EMBL" id="NPDY01000004">
    <property type="protein sequence ID" value="PJZ70342.1"/>
    <property type="molecule type" value="Genomic_DNA"/>
</dbReference>
<dbReference type="GO" id="GO:0009228">
    <property type="term" value="P:thiamine biosynthetic process"/>
    <property type="evidence" value="ECO:0007669"/>
    <property type="project" value="InterPro"/>
</dbReference>
<evidence type="ECO:0000313" key="10">
    <source>
        <dbReference type="Proteomes" id="UP000231962"/>
    </source>
</evidence>
<evidence type="ECO:0000256" key="6">
    <source>
        <dbReference type="ARBA" id="ARBA00023014"/>
    </source>
</evidence>
<dbReference type="GO" id="GO:0005506">
    <property type="term" value="F:iron ion binding"/>
    <property type="evidence" value="ECO:0007669"/>
    <property type="project" value="InterPro"/>
</dbReference>
<protein>
    <submittedName>
        <fullName evidence="9">2-iminoacetate synthase ThiH</fullName>
    </submittedName>
</protein>
<sequence>MFTDLFDAIPFAEGVQRVISKTKNEVEAALHTSSLGKALSFEEYLALVSPSADSYLEEIASLSLDWTKKRFGNTVFLYMPMYLSNECRSSCVYCGFSYENKIPRKTLSEEEIRQEASVIAEKGIRHLLILTGEDYSKTNLAYIKNAVRILREFFESISIEIYPLNQEEYGELSVEGVEGLVVYQETYDPQVYSQYHLRGMKKNLRYRLEAPDRGGKAGMRRLGLGALLGLANPYGEMFKLGQHANYITKTYWKSNVQLSLPRMRPAEGHFDKVVPVSDREFVRFLFSMRLFLPDSGIAISTRETQNLRDHLVGLAATHMSVESRTDPGGYSGGHELKQFETEDTRKIPEITEMLRRKGIDPVFKDFDSSVLSWRSN</sequence>
<dbReference type="EMBL" id="NPDZ01000007">
    <property type="protein sequence ID" value="PJZ72774.1"/>
    <property type="molecule type" value="Genomic_DNA"/>
</dbReference>
<dbReference type="InterPro" id="IPR010722">
    <property type="entry name" value="BATS_dom"/>
</dbReference>
<dbReference type="InterPro" id="IPR012726">
    <property type="entry name" value="ThiH"/>
</dbReference>
<dbReference type="GO" id="GO:0051539">
    <property type="term" value="F:4 iron, 4 sulfur cluster binding"/>
    <property type="evidence" value="ECO:0007669"/>
    <property type="project" value="UniProtKB-KW"/>
</dbReference>